<dbReference type="AlphaFoldDB" id="A0AAD7CXH6"/>
<feature type="domain" description="Mitochondrial splicing suppressor 51-like C-terminal" evidence="1">
    <location>
        <begin position="160"/>
        <end position="309"/>
    </location>
</feature>
<dbReference type="PANTHER" id="PTHR47570:SF1">
    <property type="entry name" value="ZINC ION BINDING PROTEIN"/>
    <property type="match status" value="1"/>
</dbReference>
<dbReference type="EMBL" id="JARKIE010000194">
    <property type="protein sequence ID" value="KAJ7668301.1"/>
    <property type="molecule type" value="Genomic_DNA"/>
</dbReference>
<evidence type="ECO:0000259" key="1">
    <source>
        <dbReference type="Pfam" id="PF20179"/>
    </source>
</evidence>
<dbReference type="Proteomes" id="UP001221757">
    <property type="component" value="Unassembled WGS sequence"/>
</dbReference>
<organism evidence="2 3">
    <name type="scientific">Mycena rosella</name>
    <name type="common">Pink bonnet</name>
    <name type="synonym">Agaricus rosellus</name>
    <dbReference type="NCBI Taxonomy" id="1033263"/>
    <lineage>
        <taxon>Eukaryota</taxon>
        <taxon>Fungi</taxon>
        <taxon>Dikarya</taxon>
        <taxon>Basidiomycota</taxon>
        <taxon>Agaricomycotina</taxon>
        <taxon>Agaricomycetes</taxon>
        <taxon>Agaricomycetidae</taxon>
        <taxon>Agaricales</taxon>
        <taxon>Marasmiineae</taxon>
        <taxon>Mycenaceae</taxon>
        <taxon>Mycena</taxon>
    </lineage>
</organism>
<proteinExistence type="predicted"/>
<protein>
    <recommendedName>
        <fullName evidence="1">Mitochondrial splicing suppressor 51-like C-terminal domain-containing protein</fullName>
    </recommendedName>
</protein>
<dbReference type="Pfam" id="PF20179">
    <property type="entry name" value="MSS51_C"/>
    <property type="match status" value="1"/>
</dbReference>
<comment type="caution">
    <text evidence="2">The sequence shown here is derived from an EMBL/GenBank/DDBJ whole genome shotgun (WGS) entry which is preliminary data.</text>
</comment>
<gene>
    <name evidence="2" type="ORF">B0H17DRAFT_1142428</name>
</gene>
<sequence length="446" mass="48892">MLKDTEGQGLLGMQGGHLLLTSMRQAGMEESQANLFCGEGVIDQFAWTDIAYNAQGQFSDNFVLAQFGILGTSRKKVGYWAINSRAEGPAAPDEVVDAPWCQLTEAEGWRLKTEDIPSLALHNSDACPTFPPEFEETWKSYYQWRGLPITSPAAMLLHWPMSVYACLKELGLAPEGSTCLGSRKKLIVYYVGARVGLVLISYLDLVMFGANAAHSVKRAKARGLTQSPRPCVFEYTGPASGGSGTVRVYIDSDPAYYCPSRERSKHPDAIVALNAGLGSYLSWQPVIIRAFDFDIPFICTDYCEGSMAQVHLEPLQQVLTSTLPRPKDRLEMAYQAQIKKVIEEVKIVDVEKVCAALIRKLPPPKFNEFMKPGDRGGSSSLSPGACNACIQVITPVARGGERRVKASWALGQGGVEMRKFYLTLPLALEMAGIEIYIVPIFSDGDT</sequence>
<evidence type="ECO:0000313" key="3">
    <source>
        <dbReference type="Proteomes" id="UP001221757"/>
    </source>
</evidence>
<evidence type="ECO:0000313" key="2">
    <source>
        <dbReference type="EMBL" id="KAJ7668301.1"/>
    </source>
</evidence>
<keyword evidence="3" id="KW-1185">Reference proteome</keyword>
<name>A0AAD7CXH6_MYCRO</name>
<dbReference type="PANTHER" id="PTHR47570">
    <property type="entry name" value="ZINC ION BINDING PROTEIN"/>
    <property type="match status" value="1"/>
</dbReference>
<reference evidence="2" key="1">
    <citation type="submission" date="2023-03" db="EMBL/GenBank/DDBJ databases">
        <title>Massive genome expansion in bonnet fungi (Mycena s.s.) driven by repeated elements and novel gene families across ecological guilds.</title>
        <authorList>
            <consortium name="Lawrence Berkeley National Laboratory"/>
            <person name="Harder C.B."/>
            <person name="Miyauchi S."/>
            <person name="Viragh M."/>
            <person name="Kuo A."/>
            <person name="Thoen E."/>
            <person name="Andreopoulos B."/>
            <person name="Lu D."/>
            <person name="Skrede I."/>
            <person name="Drula E."/>
            <person name="Henrissat B."/>
            <person name="Morin E."/>
            <person name="Kohler A."/>
            <person name="Barry K."/>
            <person name="LaButti K."/>
            <person name="Morin E."/>
            <person name="Salamov A."/>
            <person name="Lipzen A."/>
            <person name="Mereny Z."/>
            <person name="Hegedus B."/>
            <person name="Baldrian P."/>
            <person name="Stursova M."/>
            <person name="Weitz H."/>
            <person name="Taylor A."/>
            <person name="Grigoriev I.V."/>
            <person name="Nagy L.G."/>
            <person name="Martin F."/>
            <person name="Kauserud H."/>
        </authorList>
    </citation>
    <scope>NUCLEOTIDE SEQUENCE</scope>
    <source>
        <strain evidence="2">CBHHK067</strain>
    </source>
</reference>
<accession>A0AAD7CXH6</accession>
<dbReference type="InterPro" id="IPR046824">
    <property type="entry name" value="Mss51-like_C"/>
</dbReference>